<name>A0ABT6R6A9_9BACL</name>
<reference evidence="2 3" key="1">
    <citation type="submission" date="2023-04" db="EMBL/GenBank/DDBJ databases">
        <title>Antarctic isolates genomes.</title>
        <authorList>
            <person name="Dimov S.G."/>
        </authorList>
    </citation>
    <scope>NUCLEOTIDE SEQUENCE [LARGE SCALE GENOMIC DNA]</scope>
    <source>
        <strain evidence="2 3">AL19</strain>
    </source>
</reference>
<evidence type="ECO:0000313" key="3">
    <source>
        <dbReference type="Proteomes" id="UP001243286"/>
    </source>
</evidence>
<keyword evidence="1" id="KW-0732">Signal</keyword>
<organism evidence="2 3">
    <name type="scientific">Exiguobacterium antarcticum</name>
    <dbReference type="NCBI Taxonomy" id="132920"/>
    <lineage>
        <taxon>Bacteria</taxon>
        <taxon>Bacillati</taxon>
        <taxon>Bacillota</taxon>
        <taxon>Bacilli</taxon>
        <taxon>Bacillales</taxon>
        <taxon>Bacillales Family XII. Incertae Sedis</taxon>
        <taxon>Exiguobacterium</taxon>
    </lineage>
</organism>
<dbReference type="RefSeq" id="WP_282357364.1">
    <property type="nucleotide sequence ID" value="NZ_JASBQV010000037.1"/>
</dbReference>
<evidence type="ECO:0000256" key="1">
    <source>
        <dbReference type="SAM" id="SignalP"/>
    </source>
</evidence>
<dbReference type="Proteomes" id="UP001243286">
    <property type="component" value="Unassembled WGS sequence"/>
</dbReference>
<dbReference type="EMBL" id="JASBQV010000037">
    <property type="protein sequence ID" value="MDI3236343.1"/>
    <property type="molecule type" value="Genomic_DNA"/>
</dbReference>
<keyword evidence="3" id="KW-1185">Reference proteome</keyword>
<sequence>MQKAYKLLMAATVVSMTVGFNHAVAAKKDTYQVVSTSYQQPITTFETYVGNKKIETVRYAFGNAQYINDGLMYGSETNRVVDLKNSKQTVKRLTPAPGQIRKYKDAYYVMSLEDVDHSSLTKYTLDFKKIGQTKKFSGYGRHLILMGDKVYVLADHMKGYNYSIKLHTFDTKSFAALHHETITSMLFTYHMRQAGSQLKIYGIRSEKDEKMTVLSYDVEKQRHTKTMTTDQHVKGGLEKTQTLSKETELIFNRDRMYEINHRTKQVRVLYDSKDDLVDYAYDAKTKTYHVLEENTKTAEFRVKTLNSHFKPIAEYRLKKSDSVSPFRVL</sequence>
<proteinExistence type="predicted"/>
<gene>
    <name evidence="2" type="ORF">QK289_15115</name>
</gene>
<feature type="signal peptide" evidence="1">
    <location>
        <begin position="1"/>
        <end position="25"/>
    </location>
</feature>
<evidence type="ECO:0000313" key="2">
    <source>
        <dbReference type="EMBL" id="MDI3236343.1"/>
    </source>
</evidence>
<protein>
    <submittedName>
        <fullName evidence="2">Uncharacterized protein</fullName>
    </submittedName>
</protein>
<feature type="chain" id="PRO_5046980963" evidence="1">
    <location>
        <begin position="26"/>
        <end position="329"/>
    </location>
</feature>
<accession>A0ABT6R6A9</accession>
<comment type="caution">
    <text evidence="2">The sequence shown here is derived from an EMBL/GenBank/DDBJ whole genome shotgun (WGS) entry which is preliminary data.</text>
</comment>